<proteinExistence type="predicted"/>
<name>A0A420J666_9PEZI</name>
<evidence type="ECO:0000256" key="1">
    <source>
        <dbReference type="SAM" id="MobiDB-lite"/>
    </source>
</evidence>
<evidence type="ECO:0000313" key="3">
    <source>
        <dbReference type="Proteomes" id="UP000285326"/>
    </source>
</evidence>
<protein>
    <submittedName>
        <fullName evidence="2">Uncharacterized protein</fullName>
    </submittedName>
</protein>
<feature type="region of interest" description="Disordered" evidence="1">
    <location>
        <begin position="312"/>
        <end position="342"/>
    </location>
</feature>
<dbReference type="AlphaFoldDB" id="A0A420J666"/>
<reference evidence="2 3" key="1">
    <citation type="journal article" date="2018" name="BMC Genomics">
        <title>Comparative genome analyses reveal sequence features reflecting distinct modes of host-adaptation between dicot and monocot powdery mildew.</title>
        <authorList>
            <person name="Wu Y."/>
            <person name="Ma X."/>
            <person name="Pan Z."/>
            <person name="Kale S.D."/>
            <person name="Song Y."/>
            <person name="King H."/>
            <person name="Zhang Q."/>
            <person name="Presley C."/>
            <person name="Deng X."/>
            <person name="Wei C.I."/>
            <person name="Xiao S."/>
        </authorList>
    </citation>
    <scope>NUCLEOTIDE SEQUENCE [LARGE SCALE GENOMIC DNA]</scope>
    <source>
        <strain evidence="2">UMSG1</strain>
    </source>
</reference>
<evidence type="ECO:0000313" key="2">
    <source>
        <dbReference type="EMBL" id="RKF82277.1"/>
    </source>
</evidence>
<organism evidence="2 3">
    <name type="scientific">Golovinomyces cichoracearum</name>
    <dbReference type="NCBI Taxonomy" id="62708"/>
    <lineage>
        <taxon>Eukaryota</taxon>
        <taxon>Fungi</taxon>
        <taxon>Dikarya</taxon>
        <taxon>Ascomycota</taxon>
        <taxon>Pezizomycotina</taxon>
        <taxon>Leotiomycetes</taxon>
        <taxon>Erysiphales</taxon>
        <taxon>Erysiphaceae</taxon>
        <taxon>Golovinomyces</taxon>
    </lineage>
</organism>
<dbReference type="Proteomes" id="UP000285326">
    <property type="component" value="Unassembled WGS sequence"/>
</dbReference>
<dbReference type="EMBL" id="MCBS01017323">
    <property type="protein sequence ID" value="RKF82277.1"/>
    <property type="molecule type" value="Genomic_DNA"/>
</dbReference>
<gene>
    <name evidence="2" type="ORF">GcM1_173020</name>
</gene>
<feature type="region of interest" description="Disordered" evidence="1">
    <location>
        <begin position="1"/>
        <end position="60"/>
    </location>
</feature>
<sequence length="349" mass="39984">MPPKPRSSADREIIAQGSGGNRSGDLAAGETAGERRRESFESTRANPPSHKGKESVPFLGENEDDISIKTEHSEKDVASTRQWWKFAQNNARDCSQQTVLRWNKSDFKCHRDNFLQGVTDWCIYRNDIMASLQSIGYIPGMKLLPLDKLRMGSMIRRTVTAGPRSIIHDLNDGELMMERLENSYRQAGVIQAESFFKILYELRYDGGDPLIFTTNFWRAVRDLRSTGEEISDGIVIMFFKIAVQQKAIRWHYEVSQSARNRSCNVEDIRSDFVSSNCLRRDLMQRQDQKMGQPFSSGPSRIRGLAHVAELHHRDQSNRTFSKNKGRPKSSNRTGPNNTKKDITCWVYEQ</sequence>
<comment type="caution">
    <text evidence="2">The sequence shown here is derived from an EMBL/GenBank/DDBJ whole genome shotgun (WGS) entry which is preliminary data.</text>
</comment>
<feature type="compositionally biased region" description="Basic and acidic residues" evidence="1">
    <location>
        <begin position="32"/>
        <end position="41"/>
    </location>
</feature>
<accession>A0A420J666</accession>